<evidence type="ECO:0000256" key="14">
    <source>
        <dbReference type="RuleBase" id="RU369107"/>
    </source>
</evidence>
<proteinExistence type="inferred from homology"/>
<comment type="function">
    <text evidence="13">Cleaves the distal alpha 1,2-linked glucose residue from the Glc(3)Man(9)GlcNAc(2) oligosaccharide precursor.</text>
</comment>
<evidence type="ECO:0000256" key="5">
    <source>
        <dbReference type="ARBA" id="ARBA00022824"/>
    </source>
</evidence>
<dbReference type="InterPro" id="IPR012341">
    <property type="entry name" value="6hp_glycosidase-like_sf"/>
</dbReference>
<feature type="chain" id="PRO_5007895923" description="Mannosyl-oligosaccharide glucosidase" evidence="16">
    <location>
        <begin position="21"/>
        <end position="823"/>
    </location>
</feature>
<keyword evidence="7" id="KW-1133">Transmembrane helix</keyword>
<reference evidence="19 20" key="1">
    <citation type="journal article" date="2016" name="Genome Biol. Evol.">
        <title>Divergent and convergent evolution of fungal pathogenicity.</title>
        <authorList>
            <person name="Shang Y."/>
            <person name="Xiao G."/>
            <person name="Zheng P."/>
            <person name="Cen K."/>
            <person name="Zhan S."/>
            <person name="Wang C."/>
        </authorList>
    </citation>
    <scope>NUCLEOTIDE SEQUENCE [LARGE SCALE GENOMIC DNA]</scope>
    <source>
        <strain evidence="19 20">RCEF 2490</strain>
    </source>
</reference>
<keyword evidence="8" id="KW-0472">Membrane</keyword>
<dbReference type="InterPro" id="IPR008928">
    <property type="entry name" value="6-hairpin_glycosidase_sf"/>
</dbReference>
<evidence type="ECO:0000256" key="8">
    <source>
        <dbReference type="ARBA" id="ARBA00023136"/>
    </source>
</evidence>
<dbReference type="Pfam" id="PF16923">
    <property type="entry name" value="Glyco_hydro_63N"/>
    <property type="match status" value="1"/>
</dbReference>
<accession>A0A168CFB3</accession>
<dbReference type="GO" id="GO:0004573">
    <property type="term" value="F:Glc3Man9GlcNAc2 oligosaccharide glucosidase activity"/>
    <property type="evidence" value="ECO:0007669"/>
    <property type="project" value="UniProtKB-UniRule"/>
</dbReference>
<evidence type="ECO:0000259" key="17">
    <source>
        <dbReference type="Pfam" id="PF03200"/>
    </source>
</evidence>
<evidence type="ECO:0000256" key="16">
    <source>
        <dbReference type="SAM" id="SignalP"/>
    </source>
</evidence>
<dbReference type="STRING" id="1081109.A0A168CFB3"/>
<dbReference type="GO" id="GO:0009311">
    <property type="term" value="P:oligosaccharide metabolic process"/>
    <property type="evidence" value="ECO:0007669"/>
    <property type="project" value="UniProtKB-UniRule"/>
</dbReference>
<dbReference type="Gene3D" id="1.50.10.10">
    <property type="match status" value="1"/>
</dbReference>
<feature type="coiled-coil region" evidence="15">
    <location>
        <begin position="608"/>
        <end position="635"/>
    </location>
</feature>
<comment type="similarity">
    <text evidence="2 13">Belongs to the glycosyl hydrolase 63 family.</text>
</comment>
<dbReference type="FunFam" id="2.70.98.110:FF:000003">
    <property type="entry name" value="Probable mannosyl-oligosaccharide glucosidase"/>
    <property type="match status" value="1"/>
</dbReference>
<evidence type="ECO:0000256" key="4">
    <source>
        <dbReference type="ARBA" id="ARBA00022801"/>
    </source>
</evidence>
<dbReference type="InterPro" id="IPR038518">
    <property type="entry name" value="Glyco_hydro_63N_sf"/>
</dbReference>
<evidence type="ECO:0000256" key="3">
    <source>
        <dbReference type="ARBA" id="ARBA00022692"/>
    </source>
</evidence>
<dbReference type="Gene3D" id="2.70.98.110">
    <property type="entry name" value="Glycosyl hydrolase family 63, N-terminal domain"/>
    <property type="match status" value="1"/>
</dbReference>
<dbReference type="FunFam" id="1.50.10.10:FF:000027">
    <property type="entry name" value="Probable mannosyl-oligosaccharide glucosidase"/>
    <property type="match status" value="1"/>
</dbReference>
<keyword evidence="20" id="KW-1185">Reference proteome</keyword>
<keyword evidence="6" id="KW-0735">Signal-anchor</keyword>
<dbReference type="PANTHER" id="PTHR10412:SF11">
    <property type="entry name" value="MANNOSYL-OLIGOSACCHARIDE GLUCOSIDASE"/>
    <property type="match status" value="1"/>
</dbReference>
<keyword evidence="4 13" id="KW-0378">Hydrolase</keyword>
<evidence type="ECO:0000256" key="10">
    <source>
        <dbReference type="ARBA" id="ARBA00023295"/>
    </source>
</evidence>
<comment type="subcellular location">
    <subcellularLocation>
        <location evidence="1 13">Endoplasmic reticulum membrane</location>
        <topology evidence="1 13">Single-pass type II membrane protein</topology>
    </subcellularLocation>
</comment>
<gene>
    <name evidence="19" type="ORF">AAL_03754</name>
</gene>
<evidence type="ECO:0000256" key="6">
    <source>
        <dbReference type="ARBA" id="ARBA00022968"/>
    </source>
</evidence>
<evidence type="ECO:0000256" key="2">
    <source>
        <dbReference type="ARBA" id="ARBA00010833"/>
    </source>
</evidence>
<protein>
    <recommendedName>
        <fullName evidence="11 13">Mannosyl-oligosaccharide glucosidase</fullName>
        <ecNumber evidence="11 13">3.2.1.106</ecNumber>
    </recommendedName>
    <alternativeName>
        <fullName evidence="14">Glucosidase I</fullName>
    </alternativeName>
</protein>
<dbReference type="OrthoDB" id="410058at2759"/>
<dbReference type="PANTHER" id="PTHR10412">
    <property type="entry name" value="MANNOSYL-OLIGOSACCHARIDE GLUCOSIDASE"/>
    <property type="match status" value="1"/>
</dbReference>
<dbReference type="GO" id="GO:0006491">
    <property type="term" value="P:N-glycan processing"/>
    <property type="evidence" value="ECO:0007669"/>
    <property type="project" value="EnsemblFungi"/>
</dbReference>
<dbReference type="EC" id="3.2.1.106" evidence="11 13"/>
<keyword evidence="10 13" id="KW-0326">Glycosidase</keyword>
<evidence type="ECO:0000313" key="20">
    <source>
        <dbReference type="Proteomes" id="UP000078544"/>
    </source>
</evidence>
<dbReference type="GO" id="GO:0070880">
    <property type="term" value="P:fungal-type cell wall beta-glucan biosynthetic process"/>
    <property type="evidence" value="ECO:0007669"/>
    <property type="project" value="EnsemblFungi"/>
</dbReference>
<dbReference type="Pfam" id="PF03200">
    <property type="entry name" value="Glyco_hydro_63"/>
    <property type="match status" value="1"/>
</dbReference>
<dbReference type="GO" id="GO:0006488">
    <property type="term" value="P:dolichol-linked oligosaccharide biosynthetic process"/>
    <property type="evidence" value="ECO:0007669"/>
    <property type="project" value="EnsemblFungi"/>
</dbReference>
<feature type="domain" description="Glycosyl hydrolase family 63 N-terminal" evidence="18">
    <location>
        <begin position="39"/>
        <end position="265"/>
    </location>
</feature>
<evidence type="ECO:0000259" key="18">
    <source>
        <dbReference type="Pfam" id="PF16923"/>
    </source>
</evidence>
<evidence type="ECO:0000256" key="13">
    <source>
        <dbReference type="RuleBase" id="RU368089"/>
    </source>
</evidence>
<dbReference type="InterPro" id="IPR004888">
    <property type="entry name" value="Glycoside_hydrolase_63"/>
</dbReference>
<evidence type="ECO:0000256" key="11">
    <source>
        <dbReference type="ARBA" id="ARBA00038888"/>
    </source>
</evidence>
<evidence type="ECO:0000256" key="15">
    <source>
        <dbReference type="SAM" id="Coils"/>
    </source>
</evidence>
<dbReference type="InterPro" id="IPR031631">
    <property type="entry name" value="Glyco_hydro_63N"/>
</dbReference>
<sequence>MARLAQAVVALAVLAAAAAGATGDASVLAAEIGRLNNQSLLWGPYKPNLYFGVRPRIPNSLWTGLMWGRIEAYNDVKDGLRYTCEQGEELHGYGWDEYDARTGGVQTFHDEGNGIDLTTSFVKIPGGRHGGSWAARIRGRLHDGVPKNRKTVVYHYVAQEDSGELGVDGQGSELGFTGDITFSGQSESLGDYELVFTRGTGDSPTSDHDITSSRPGHVALVSSAHAEDTAVWQAKPLLFQQLQAAAEVVQERYGMENAPPAWQVYRIPHKPGKGNSHFVQRTFEGNFEFDIIFSSKSSGQNVTPEHVTRALEAASTSFSKRFSSVFALKAPYTGQEYQKFGKSMFSNLIGGVGYFHGHQLIDRSYAPEYEEENEGFWEETAAARDRKQQQLEGPYELLTAVPSRPFFPRGFLWDEGFHLVPIADWDMDLTLEIVKSWFHTMDENGWIPREQILGAEARSKVPEEFQVQYPHIANPPTLFLVIEDFMERLRRAANSTDSALGGERSLHGDQGPLLHTAHLDNAELGGDFLRNIYPLLRRQYDWFRKTQRGDIRGYEREAFSTREGYRWRGRTETHILASGLDDYPRPQPPHPGELHVDLMSWVGLMTKSLKKIAEALELEEEVAELTKNLVAIEHNLSDLHWSEKAGCFCDATVDAFEEHQLVCHKGYVSLFPFLVGLLQPDDPKVGRLLDLVGDEEQLWSAHGIRSLSQQDEFYGTKENYWRSPVWMPMNYMILKQLQGLAQQKGPYRDRARDMYRGLRKNLVDTVFASWKATGFAWEQYNPETGAGQRTQHFTGWTSLVVKMMAMDDGDVGGVPVPVKKDEL</sequence>
<dbReference type="EMBL" id="AZGY01000007">
    <property type="protein sequence ID" value="KZZ96525.1"/>
    <property type="molecule type" value="Genomic_DNA"/>
</dbReference>
<evidence type="ECO:0000256" key="1">
    <source>
        <dbReference type="ARBA" id="ARBA00004648"/>
    </source>
</evidence>
<organism evidence="19 20">
    <name type="scientific">Moelleriella libera RCEF 2490</name>
    <dbReference type="NCBI Taxonomy" id="1081109"/>
    <lineage>
        <taxon>Eukaryota</taxon>
        <taxon>Fungi</taxon>
        <taxon>Dikarya</taxon>
        <taxon>Ascomycota</taxon>
        <taxon>Pezizomycotina</taxon>
        <taxon>Sordariomycetes</taxon>
        <taxon>Hypocreomycetidae</taxon>
        <taxon>Hypocreales</taxon>
        <taxon>Clavicipitaceae</taxon>
        <taxon>Moelleriella</taxon>
    </lineage>
</organism>
<evidence type="ECO:0000256" key="7">
    <source>
        <dbReference type="ARBA" id="ARBA00022989"/>
    </source>
</evidence>
<feature type="domain" description="Glycosyl hydrolase family 63 C-terminal" evidence="17">
    <location>
        <begin position="303"/>
        <end position="806"/>
    </location>
</feature>
<comment type="pathway">
    <text evidence="14">Glycan metabolism; N-glycan degradation.</text>
</comment>
<keyword evidence="15" id="KW-0175">Coiled coil</keyword>
<dbReference type="GO" id="GO:0098553">
    <property type="term" value="C:lumenal side of endoplasmic reticulum membrane"/>
    <property type="evidence" value="ECO:0007669"/>
    <property type="project" value="EnsemblFungi"/>
</dbReference>
<evidence type="ECO:0000313" key="19">
    <source>
        <dbReference type="EMBL" id="KZZ96525.1"/>
    </source>
</evidence>
<evidence type="ECO:0000256" key="12">
    <source>
        <dbReference type="ARBA" id="ARBA00052431"/>
    </source>
</evidence>
<dbReference type="Proteomes" id="UP000078544">
    <property type="component" value="Unassembled WGS sequence"/>
</dbReference>
<keyword evidence="16" id="KW-0732">Signal</keyword>
<keyword evidence="3" id="KW-0812">Transmembrane</keyword>
<dbReference type="SUPFAM" id="SSF48208">
    <property type="entry name" value="Six-hairpin glycosidases"/>
    <property type="match status" value="1"/>
</dbReference>
<keyword evidence="9 14" id="KW-0325">Glycoprotein</keyword>
<feature type="signal peptide" evidence="16">
    <location>
        <begin position="1"/>
        <end position="20"/>
    </location>
</feature>
<keyword evidence="5 13" id="KW-0256">Endoplasmic reticulum</keyword>
<comment type="catalytic activity">
    <reaction evidence="12 13">
        <text>N(4)-(alpha-D-Glc-(1-&gt;2)-alpha-D-Glc-(1-&gt;3)-alpha-D-Glc-(1-&gt;3)-alpha-D-Man-(1-&gt;2)-alpha-D-Man-(1-&gt;2)-alpha-D-Man-(1-&gt;3)-[alpha-D-Man-(1-&gt;2)-alpha-D-Man-(1-&gt;3)-[alpha-D-Man-(1-&gt;2)-alpha-D-Man-(1-&gt;6)]-alpha-D-Man-(1-&gt;6)]-beta-D-Man-(1-&gt;4)-beta-D-GlcNAc-(1-&gt;4)-beta-D-GlcNAc)-L-asparaginyl-[protein] + H2O = N(4)-(alpha-D-Glc-(1-&gt;3)-alpha-D-Glc-(1-&gt;3)-alpha-D-Man-(1-&gt;2)-alpha-D-Man-(1-&gt;2)-alpha-D-Man-(1-&gt;3)-[alpha-D-Man-(1-&gt;2)-alpha-D-Man-(1-&gt;3)-[alpha-D-Man-(1-&gt;2)-alpha-D-Man-(1-&gt;6)]-alpha-D-Man-(1-&gt;6)]-beta-D-Man-(1-&gt;4)-beta-D-GlcNAc-(1-&gt;4)-beta-D-GlcNAc)-L-asparaginyl-[protein] + beta-D-glucose</text>
        <dbReference type="Rhea" id="RHEA:55988"/>
        <dbReference type="Rhea" id="RHEA-COMP:12806"/>
        <dbReference type="Rhea" id="RHEA-COMP:14355"/>
        <dbReference type="ChEBI" id="CHEBI:15377"/>
        <dbReference type="ChEBI" id="CHEBI:15903"/>
        <dbReference type="ChEBI" id="CHEBI:59082"/>
        <dbReference type="ChEBI" id="CHEBI:132537"/>
        <dbReference type="EC" id="3.2.1.106"/>
    </reaction>
</comment>
<dbReference type="AlphaFoldDB" id="A0A168CFB3"/>
<name>A0A168CFB3_9HYPO</name>
<dbReference type="InterPro" id="IPR031335">
    <property type="entry name" value="Glyco_hydro_63_C"/>
</dbReference>
<comment type="caution">
    <text evidence="19">The sequence shown here is derived from an EMBL/GenBank/DDBJ whole genome shotgun (WGS) entry which is preliminary data.</text>
</comment>
<evidence type="ECO:0000256" key="9">
    <source>
        <dbReference type="ARBA" id="ARBA00023180"/>
    </source>
</evidence>